<gene>
    <name evidence="5" type="ORF">BKA03_000955</name>
</gene>
<dbReference type="CDD" id="cd01392">
    <property type="entry name" value="HTH_LacI"/>
    <property type="match status" value="1"/>
</dbReference>
<dbReference type="SUPFAM" id="SSF47413">
    <property type="entry name" value="lambda repressor-like DNA-binding domains"/>
    <property type="match status" value="1"/>
</dbReference>
<evidence type="ECO:0000256" key="1">
    <source>
        <dbReference type="ARBA" id="ARBA00023015"/>
    </source>
</evidence>
<protein>
    <submittedName>
        <fullName evidence="5">DNA-binding LacI/PurR family transcriptional regulator</fullName>
    </submittedName>
</protein>
<proteinExistence type="predicted"/>
<evidence type="ECO:0000256" key="2">
    <source>
        <dbReference type="ARBA" id="ARBA00023125"/>
    </source>
</evidence>
<dbReference type="GO" id="GO:0000976">
    <property type="term" value="F:transcription cis-regulatory region binding"/>
    <property type="evidence" value="ECO:0007669"/>
    <property type="project" value="TreeGrafter"/>
</dbReference>
<dbReference type="AlphaFoldDB" id="A0A7Y9Z907"/>
<keyword evidence="2 5" id="KW-0238">DNA-binding</keyword>
<dbReference type="GO" id="GO:0003700">
    <property type="term" value="F:DNA-binding transcription factor activity"/>
    <property type="evidence" value="ECO:0007669"/>
    <property type="project" value="TreeGrafter"/>
</dbReference>
<accession>A0A7Y9Z907</accession>
<feature type="domain" description="HTH lacI-type" evidence="4">
    <location>
        <begin position="11"/>
        <end position="66"/>
    </location>
</feature>
<comment type="caution">
    <text evidence="5">The sequence shown here is derived from an EMBL/GenBank/DDBJ whole genome shotgun (WGS) entry which is preliminary data.</text>
</comment>
<dbReference type="SUPFAM" id="SSF53822">
    <property type="entry name" value="Periplasmic binding protein-like I"/>
    <property type="match status" value="1"/>
</dbReference>
<dbReference type="Gene3D" id="3.40.50.2300">
    <property type="match status" value="2"/>
</dbReference>
<organism evidence="5 6">
    <name type="scientific">Demequina lutea</name>
    <dbReference type="NCBI Taxonomy" id="431489"/>
    <lineage>
        <taxon>Bacteria</taxon>
        <taxon>Bacillati</taxon>
        <taxon>Actinomycetota</taxon>
        <taxon>Actinomycetes</taxon>
        <taxon>Micrococcales</taxon>
        <taxon>Demequinaceae</taxon>
        <taxon>Demequina</taxon>
    </lineage>
</organism>
<evidence type="ECO:0000313" key="6">
    <source>
        <dbReference type="Proteomes" id="UP000547973"/>
    </source>
</evidence>
<dbReference type="Pfam" id="PF13377">
    <property type="entry name" value="Peripla_BP_3"/>
    <property type="match status" value="1"/>
</dbReference>
<keyword evidence="1" id="KW-0805">Transcription regulation</keyword>
<dbReference type="InterPro" id="IPR028082">
    <property type="entry name" value="Peripla_BP_I"/>
</dbReference>
<sequence>MTPQPAERAGLTMADVARLADVSVMTVSNVVNDRAERVSAETRRRVQAVIASTGYRVNVPARQLRQGRTGSIVLAVPDFASAYFGELGARLAERLRPHGFRLVMELTRGTLDDELATLSSPHLDGHDAIILSMTAGTARDLADAQPRKPLVVIGERSVPPGFDHVAMDNIGGARLATDALLDAGARRIAVIGGQLDGPESMPVLRTQGYRDALASRSVPLDESLVVAGGVGLADGERAIRALIKAGVKFDAVFGLTDAAALGAMSALAAAGLRIPHDVKVVGWDNTELATYAIPPLSSVEPDNEAIADGIVRLLLRRLDDADAPAETTAPPARMVHRESTR</sequence>
<dbReference type="PANTHER" id="PTHR30146">
    <property type="entry name" value="LACI-RELATED TRANSCRIPTIONAL REPRESSOR"/>
    <property type="match status" value="1"/>
</dbReference>
<evidence type="ECO:0000256" key="3">
    <source>
        <dbReference type="ARBA" id="ARBA00023163"/>
    </source>
</evidence>
<dbReference type="SMART" id="SM00354">
    <property type="entry name" value="HTH_LACI"/>
    <property type="match status" value="1"/>
</dbReference>
<dbReference type="PANTHER" id="PTHR30146:SF109">
    <property type="entry name" value="HTH-TYPE TRANSCRIPTIONAL REGULATOR GALS"/>
    <property type="match status" value="1"/>
</dbReference>
<evidence type="ECO:0000313" key="5">
    <source>
        <dbReference type="EMBL" id="NYI40836.1"/>
    </source>
</evidence>
<dbReference type="RefSeq" id="WP_062076090.1">
    <property type="nucleotide sequence ID" value="NZ_BBRC01000016.1"/>
</dbReference>
<reference evidence="5 6" key="1">
    <citation type="submission" date="2020-07" db="EMBL/GenBank/DDBJ databases">
        <title>Sequencing the genomes of 1000 actinobacteria strains.</title>
        <authorList>
            <person name="Klenk H.-P."/>
        </authorList>
    </citation>
    <scope>NUCLEOTIDE SEQUENCE [LARGE SCALE GENOMIC DNA]</scope>
    <source>
        <strain evidence="5 6">DSM 19970</strain>
    </source>
</reference>
<dbReference type="CDD" id="cd06267">
    <property type="entry name" value="PBP1_LacI_sugar_binding-like"/>
    <property type="match status" value="1"/>
</dbReference>
<dbReference type="Proteomes" id="UP000547973">
    <property type="component" value="Unassembled WGS sequence"/>
</dbReference>
<dbReference type="PROSITE" id="PS00356">
    <property type="entry name" value="HTH_LACI_1"/>
    <property type="match status" value="1"/>
</dbReference>
<keyword evidence="6" id="KW-1185">Reference proteome</keyword>
<dbReference type="InterPro" id="IPR046335">
    <property type="entry name" value="LacI/GalR-like_sensor"/>
</dbReference>
<keyword evidence="3" id="KW-0804">Transcription</keyword>
<dbReference type="Pfam" id="PF00356">
    <property type="entry name" value="LacI"/>
    <property type="match status" value="1"/>
</dbReference>
<dbReference type="PROSITE" id="PS50932">
    <property type="entry name" value="HTH_LACI_2"/>
    <property type="match status" value="1"/>
</dbReference>
<dbReference type="InterPro" id="IPR010982">
    <property type="entry name" value="Lambda_DNA-bd_dom_sf"/>
</dbReference>
<dbReference type="InterPro" id="IPR000843">
    <property type="entry name" value="HTH_LacI"/>
</dbReference>
<evidence type="ECO:0000259" key="4">
    <source>
        <dbReference type="PROSITE" id="PS50932"/>
    </source>
</evidence>
<dbReference type="Gene3D" id="1.10.260.40">
    <property type="entry name" value="lambda repressor-like DNA-binding domains"/>
    <property type="match status" value="1"/>
</dbReference>
<dbReference type="EMBL" id="JACBZO010000001">
    <property type="protein sequence ID" value="NYI40836.1"/>
    <property type="molecule type" value="Genomic_DNA"/>
</dbReference>
<name>A0A7Y9Z907_9MICO</name>